<dbReference type="InterPro" id="IPR002209">
    <property type="entry name" value="Fibroblast_GF_fam"/>
</dbReference>
<organism evidence="2 3">
    <name type="scientific">Nematostella vectensis</name>
    <name type="common">Starlet sea anemone</name>
    <dbReference type="NCBI Taxonomy" id="45351"/>
    <lineage>
        <taxon>Eukaryota</taxon>
        <taxon>Metazoa</taxon>
        <taxon>Cnidaria</taxon>
        <taxon>Anthozoa</taxon>
        <taxon>Hexacorallia</taxon>
        <taxon>Actiniaria</taxon>
        <taxon>Edwardsiidae</taxon>
        <taxon>Nematostella</taxon>
    </lineage>
</organism>
<dbReference type="InterPro" id="IPR008996">
    <property type="entry name" value="IL1/FGF"/>
</dbReference>
<comment type="similarity">
    <text evidence="1">Belongs to the heparin-binding growth factors family.</text>
</comment>
<dbReference type="GO" id="GO:0008083">
    <property type="term" value="F:growth factor activity"/>
    <property type="evidence" value="ECO:0000318"/>
    <property type="project" value="GO_Central"/>
</dbReference>
<dbReference type="GO" id="GO:0043410">
    <property type="term" value="P:positive regulation of MAPK cascade"/>
    <property type="evidence" value="ECO:0000318"/>
    <property type="project" value="GO_Central"/>
</dbReference>
<dbReference type="AlphaFoldDB" id="A7SHR3"/>
<dbReference type="PhylomeDB" id="A7SHR3"/>
<dbReference type="HOGENOM" id="CLU_1498017_0_0_1"/>
<dbReference type="GO" id="GO:0022008">
    <property type="term" value="P:neurogenesis"/>
    <property type="evidence" value="ECO:0000318"/>
    <property type="project" value="GO_Central"/>
</dbReference>
<evidence type="ECO:0008006" key="4">
    <source>
        <dbReference type="Google" id="ProtNLM"/>
    </source>
</evidence>
<dbReference type="eggNOG" id="KOG3885">
    <property type="taxonomic scope" value="Eukaryota"/>
</dbReference>
<evidence type="ECO:0000256" key="1">
    <source>
        <dbReference type="ARBA" id="ARBA00007936"/>
    </source>
</evidence>
<evidence type="ECO:0000313" key="3">
    <source>
        <dbReference type="Proteomes" id="UP000001593"/>
    </source>
</evidence>
<gene>
    <name evidence="2" type="ORF">NEMVEDRAFT_v1g212464</name>
</gene>
<dbReference type="Proteomes" id="UP000001593">
    <property type="component" value="Unassembled WGS sequence"/>
</dbReference>
<dbReference type="InParanoid" id="A7SHR3"/>
<dbReference type="Gene3D" id="2.80.10.50">
    <property type="match status" value="1"/>
</dbReference>
<dbReference type="GO" id="GO:0008284">
    <property type="term" value="P:positive regulation of cell population proliferation"/>
    <property type="evidence" value="ECO:0000318"/>
    <property type="project" value="GO_Central"/>
</dbReference>
<reference evidence="2 3" key="1">
    <citation type="journal article" date="2007" name="Science">
        <title>Sea anemone genome reveals ancestral eumetazoan gene repertoire and genomic organization.</title>
        <authorList>
            <person name="Putnam N.H."/>
            <person name="Srivastava M."/>
            <person name="Hellsten U."/>
            <person name="Dirks B."/>
            <person name="Chapman J."/>
            <person name="Salamov A."/>
            <person name="Terry A."/>
            <person name="Shapiro H."/>
            <person name="Lindquist E."/>
            <person name="Kapitonov V.V."/>
            <person name="Jurka J."/>
            <person name="Genikhovich G."/>
            <person name="Grigoriev I.V."/>
            <person name="Lucas S.M."/>
            <person name="Steele R.E."/>
            <person name="Finnerty J.R."/>
            <person name="Technau U."/>
            <person name="Martindale M.Q."/>
            <person name="Rokhsar D.S."/>
        </authorList>
    </citation>
    <scope>NUCLEOTIDE SEQUENCE [LARGE SCALE GENOMIC DNA]</scope>
    <source>
        <strain evidence="3">CH2 X CH6</strain>
    </source>
</reference>
<evidence type="ECO:0000313" key="2">
    <source>
        <dbReference type="EMBL" id="EDO36781.1"/>
    </source>
</evidence>
<protein>
    <recommendedName>
        <fullName evidence="4">Fibroblast growth factor</fullName>
    </recommendedName>
</protein>
<dbReference type="SUPFAM" id="SSF50353">
    <property type="entry name" value="Cytokine"/>
    <property type="match status" value="1"/>
</dbReference>
<dbReference type="GO" id="GO:0005737">
    <property type="term" value="C:cytoplasm"/>
    <property type="evidence" value="ECO:0000318"/>
    <property type="project" value="GO_Central"/>
</dbReference>
<dbReference type="GO" id="GO:0030334">
    <property type="term" value="P:regulation of cell migration"/>
    <property type="evidence" value="ECO:0000318"/>
    <property type="project" value="GO_Central"/>
</dbReference>
<keyword evidence="3" id="KW-1185">Reference proteome</keyword>
<dbReference type="GO" id="GO:0005615">
    <property type="term" value="C:extracellular space"/>
    <property type="evidence" value="ECO:0000318"/>
    <property type="project" value="GO_Central"/>
</dbReference>
<dbReference type="CDD" id="cd23307">
    <property type="entry name" value="beta-trefoil_FGF8-like"/>
    <property type="match status" value="1"/>
</dbReference>
<accession>A7SHR3</accession>
<proteinExistence type="inferred from homology"/>
<dbReference type="STRING" id="45351.A7SHR3"/>
<dbReference type="GO" id="GO:0005111">
    <property type="term" value="F:type 2 fibroblast growth factor receptor binding"/>
    <property type="evidence" value="ECO:0000318"/>
    <property type="project" value="GO_Central"/>
</dbReference>
<dbReference type="GO" id="GO:0008543">
    <property type="term" value="P:fibroblast growth factor receptor signaling pathway"/>
    <property type="evidence" value="ECO:0000318"/>
    <property type="project" value="GO_Central"/>
</dbReference>
<dbReference type="GO" id="GO:0005105">
    <property type="term" value="F:type 1 fibroblast growth factor receptor binding"/>
    <property type="evidence" value="ECO:0000318"/>
    <property type="project" value="GO_Central"/>
</dbReference>
<dbReference type="KEGG" id="nve:5508228"/>
<dbReference type="OMA" id="WIMSRNS"/>
<dbReference type="SMART" id="SM00442">
    <property type="entry name" value="FGF"/>
    <property type="match status" value="1"/>
</dbReference>
<dbReference type="Pfam" id="PF00167">
    <property type="entry name" value="FGF"/>
    <property type="match status" value="1"/>
</dbReference>
<dbReference type="PANTHER" id="PTHR11486">
    <property type="entry name" value="FIBROBLAST GROWTH FACTOR"/>
    <property type="match status" value="1"/>
</dbReference>
<dbReference type="EMBL" id="DS469662">
    <property type="protein sequence ID" value="EDO36781.1"/>
    <property type="molecule type" value="Genomic_DNA"/>
</dbReference>
<dbReference type="OrthoDB" id="5987799at2759"/>
<name>A7SHR3_NEMVE</name>
<sequence>MELFRIFFFIIGVGIFVVRLSAKPIADESLQSLIRIVSSETSFSRHVRIYSRSSKWYLRVAGSKIDARSKTTDDPNAVMVQESLSINGTIRVRLRSLVENTYICVTKDGKLTLEDNGASQNCQFLEGYRKGFTQFRSMYRNNWYLGFKKSGNIKLPKNTTKSQTASLFLVSPVGTPLPTR</sequence>